<evidence type="ECO:0000313" key="1">
    <source>
        <dbReference type="EMBL" id="KAF2685549.1"/>
    </source>
</evidence>
<keyword evidence="2" id="KW-1185">Reference proteome</keyword>
<dbReference type="AlphaFoldDB" id="A0A6G1J5Z9"/>
<evidence type="ECO:0000313" key="2">
    <source>
        <dbReference type="Proteomes" id="UP000799291"/>
    </source>
</evidence>
<reference evidence="1" key="1">
    <citation type="journal article" date="2020" name="Stud. Mycol.">
        <title>101 Dothideomycetes genomes: a test case for predicting lifestyles and emergence of pathogens.</title>
        <authorList>
            <person name="Haridas S."/>
            <person name="Albert R."/>
            <person name="Binder M."/>
            <person name="Bloem J."/>
            <person name="Labutti K."/>
            <person name="Salamov A."/>
            <person name="Andreopoulos B."/>
            <person name="Baker S."/>
            <person name="Barry K."/>
            <person name="Bills G."/>
            <person name="Bluhm B."/>
            <person name="Cannon C."/>
            <person name="Castanera R."/>
            <person name="Culley D."/>
            <person name="Daum C."/>
            <person name="Ezra D."/>
            <person name="Gonzalez J."/>
            <person name="Henrissat B."/>
            <person name="Kuo A."/>
            <person name="Liang C."/>
            <person name="Lipzen A."/>
            <person name="Lutzoni F."/>
            <person name="Magnuson J."/>
            <person name="Mondo S."/>
            <person name="Nolan M."/>
            <person name="Ohm R."/>
            <person name="Pangilinan J."/>
            <person name="Park H.-J."/>
            <person name="Ramirez L."/>
            <person name="Alfaro M."/>
            <person name="Sun H."/>
            <person name="Tritt A."/>
            <person name="Yoshinaga Y."/>
            <person name="Zwiers L.-H."/>
            <person name="Turgeon B."/>
            <person name="Goodwin S."/>
            <person name="Spatafora J."/>
            <person name="Crous P."/>
            <person name="Grigoriev I."/>
        </authorList>
    </citation>
    <scope>NUCLEOTIDE SEQUENCE</scope>
    <source>
        <strain evidence="1">CBS 122367</strain>
    </source>
</reference>
<accession>A0A6G1J5Z9</accession>
<gene>
    <name evidence="1" type="ORF">K458DRAFT_387510</name>
</gene>
<organism evidence="1 2">
    <name type="scientific">Lentithecium fluviatile CBS 122367</name>
    <dbReference type="NCBI Taxonomy" id="1168545"/>
    <lineage>
        <taxon>Eukaryota</taxon>
        <taxon>Fungi</taxon>
        <taxon>Dikarya</taxon>
        <taxon>Ascomycota</taxon>
        <taxon>Pezizomycotina</taxon>
        <taxon>Dothideomycetes</taxon>
        <taxon>Pleosporomycetidae</taxon>
        <taxon>Pleosporales</taxon>
        <taxon>Massarineae</taxon>
        <taxon>Lentitheciaceae</taxon>
        <taxon>Lentithecium</taxon>
    </lineage>
</organism>
<name>A0A6G1J5Z9_9PLEO</name>
<sequence>MEDMFHVVVGRITELVRRDELGRVRRVEVFIVLALVSEVLVVVELGKSPLEVAHGALVVILVLLAPVELGLDENVVELEKGPVVVAPVVDAPVDSGTLPVVETPVDSGTLVTGMLPVVVELAYGGVVVELTVLEEAVDKGIVGTTGPVVEAPVESGKLVLGVLPDVVELANGAVGVELSTLLEDDPVDKGMVVETPVESGTLVPGVLPDVVELANGAVDVVFCTMLEEPPVDKGIVVTAGPVVETPVDSGTLLPGVLPVVVELAYGAEDVELSTILEDGAVGNEIGTVPLLREKIGAVPLELREVTGAVPVLKLRELAGAVPVPELVPVEPSQDVLLVYGGVTVDGNEVGELGPVVSGTVPEEVMSVLVSDIVPEEVTLVLQSIDDVELLTRELVGVERVLFVLALLETDRDAEVMEDKGILELVDAAGVEVWLDNVEVSVTTEVMPIDEGSMLDVVLSAEVGIGDVTEVDAPVERRLSVPVWQGEVDVLDIDVEETLVPNLGPRFLGRWSN</sequence>
<dbReference type="EMBL" id="MU005578">
    <property type="protein sequence ID" value="KAF2685549.1"/>
    <property type="molecule type" value="Genomic_DNA"/>
</dbReference>
<proteinExistence type="predicted"/>
<protein>
    <submittedName>
        <fullName evidence="1">Uncharacterized protein</fullName>
    </submittedName>
</protein>
<dbReference type="Proteomes" id="UP000799291">
    <property type="component" value="Unassembled WGS sequence"/>
</dbReference>